<organism evidence="5 6">
    <name type="scientific">Echinicola jeungdonensis</name>
    <dbReference type="NCBI Taxonomy" id="709343"/>
    <lineage>
        <taxon>Bacteria</taxon>
        <taxon>Pseudomonadati</taxon>
        <taxon>Bacteroidota</taxon>
        <taxon>Cytophagia</taxon>
        <taxon>Cytophagales</taxon>
        <taxon>Cyclobacteriaceae</taxon>
        <taxon>Echinicola</taxon>
    </lineage>
</organism>
<evidence type="ECO:0000256" key="1">
    <source>
        <dbReference type="ARBA" id="ARBA00022737"/>
    </source>
</evidence>
<dbReference type="InterPro" id="IPR019734">
    <property type="entry name" value="TPR_rpt"/>
</dbReference>
<sequence>MSNLQTGISYYKEGKFEEALTVFNELMEQSPKEPAHLLYRGRILSRLGRLENALSDFDQLALLDAYNPDFISDRAVVLHLLKRNEEALSEMGRALNLDPQNPYRYSSRAFLKDRIGDLKGAIEDYEKAIELDPEDAVAYNNKGIVEEKLGYKERSQNSYHTADKLVGGEKSQGDSTPPEPQKKQYSDFNKSISGEEKMEPIPDSGQKKVSFSDYMQVIKKVFSDKGTWNEFISFIWSKFKRS</sequence>
<evidence type="ECO:0000256" key="3">
    <source>
        <dbReference type="PROSITE-ProRule" id="PRU00339"/>
    </source>
</evidence>
<dbReference type="PANTHER" id="PTHR44858:SF1">
    <property type="entry name" value="UDP-N-ACETYLGLUCOSAMINE--PEPTIDE N-ACETYLGLUCOSAMINYLTRANSFERASE SPINDLY-RELATED"/>
    <property type="match status" value="1"/>
</dbReference>
<keyword evidence="1" id="KW-0677">Repeat</keyword>
<gene>
    <name evidence="5" type="ORF">ACFFUR_09650</name>
</gene>
<evidence type="ECO:0000256" key="4">
    <source>
        <dbReference type="SAM" id="MobiDB-lite"/>
    </source>
</evidence>
<keyword evidence="6" id="KW-1185">Reference proteome</keyword>
<evidence type="ECO:0000313" key="5">
    <source>
        <dbReference type="EMBL" id="MFB9212073.1"/>
    </source>
</evidence>
<feature type="repeat" description="TPR" evidence="3">
    <location>
        <begin position="102"/>
        <end position="135"/>
    </location>
</feature>
<feature type="region of interest" description="Disordered" evidence="4">
    <location>
        <begin position="163"/>
        <end position="207"/>
    </location>
</feature>
<accession>A0ABV5J6Z0</accession>
<dbReference type="Proteomes" id="UP001589654">
    <property type="component" value="Unassembled WGS sequence"/>
</dbReference>
<dbReference type="Gene3D" id="1.25.40.10">
    <property type="entry name" value="Tetratricopeptide repeat domain"/>
    <property type="match status" value="2"/>
</dbReference>
<dbReference type="PROSITE" id="PS50005">
    <property type="entry name" value="TPR"/>
    <property type="match status" value="1"/>
</dbReference>
<evidence type="ECO:0000313" key="6">
    <source>
        <dbReference type="Proteomes" id="UP001589654"/>
    </source>
</evidence>
<dbReference type="RefSeq" id="WP_290249485.1">
    <property type="nucleotide sequence ID" value="NZ_JAUFQT010000002.1"/>
</dbReference>
<keyword evidence="2 3" id="KW-0802">TPR repeat</keyword>
<dbReference type="Pfam" id="PF13414">
    <property type="entry name" value="TPR_11"/>
    <property type="match status" value="1"/>
</dbReference>
<name>A0ABV5J6Z0_9BACT</name>
<dbReference type="Pfam" id="PF13432">
    <property type="entry name" value="TPR_16"/>
    <property type="match status" value="1"/>
</dbReference>
<dbReference type="SUPFAM" id="SSF48452">
    <property type="entry name" value="TPR-like"/>
    <property type="match status" value="1"/>
</dbReference>
<dbReference type="InterPro" id="IPR011990">
    <property type="entry name" value="TPR-like_helical_dom_sf"/>
</dbReference>
<dbReference type="PANTHER" id="PTHR44858">
    <property type="entry name" value="TETRATRICOPEPTIDE REPEAT PROTEIN 6"/>
    <property type="match status" value="1"/>
</dbReference>
<dbReference type="EMBL" id="JBHMEW010000057">
    <property type="protein sequence ID" value="MFB9212073.1"/>
    <property type="molecule type" value="Genomic_DNA"/>
</dbReference>
<dbReference type="SMART" id="SM00028">
    <property type="entry name" value="TPR"/>
    <property type="match status" value="4"/>
</dbReference>
<protein>
    <submittedName>
        <fullName evidence="5">Tetratricopeptide repeat protein</fullName>
    </submittedName>
</protein>
<reference evidence="5 6" key="1">
    <citation type="submission" date="2024-09" db="EMBL/GenBank/DDBJ databases">
        <authorList>
            <person name="Sun Q."/>
            <person name="Mori K."/>
        </authorList>
    </citation>
    <scope>NUCLEOTIDE SEQUENCE [LARGE SCALE GENOMIC DNA]</scope>
    <source>
        <strain evidence="5 6">CECT 7682</strain>
    </source>
</reference>
<comment type="caution">
    <text evidence="5">The sequence shown here is derived from an EMBL/GenBank/DDBJ whole genome shotgun (WGS) entry which is preliminary data.</text>
</comment>
<evidence type="ECO:0000256" key="2">
    <source>
        <dbReference type="ARBA" id="ARBA00022803"/>
    </source>
</evidence>
<proteinExistence type="predicted"/>
<dbReference type="InterPro" id="IPR050498">
    <property type="entry name" value="Ycf3"/>
</dbReference>